<accession>A0ABT4TWF2</accession>
<name>A0ABT4TWF2_9ACTN</name>
<comment type="caution">
    <text evidence="1">The sequence shown here is derived from an EMBL/GenBank/DDBJ whole genome shotgun (WGS) entry which is preliminary data.</text>
</comment>
<evidence type="ECO:0000313" key="1">
    <source>
        <dbReference type="EMBL" id="MDA2808550.1"/>
    </source>
</evidence>
<sequence length="51" mass="4942">MKHAGVDGVHSVGAEIRAGLKLGLGVTGGSTSIELENAEFLGAPGADGTHG</sequence>
<dbReference type="RefSeq" id="WP_270681141.1">
    <property type="nucleotide sequence ID" value="NZ_JAQFWP010000090.1"/>
</dbReference>
<keyword evidence="2" id="KW-1185">Reference proteome</keyword>
<dbReference type="Proteomes" id="UP001165685">
    <property type="component" value="Unassembled WGS sequence"/>
</dbReference>
<protein>
    <submittedName>
        <fullName evidence="1">Uncharacterized protein</fullName>
    </submittedName>
</protein>
<proteinExistence type="predicted"/>
<organism evidence="1 2">
    <name type="scientific">Nocardiopsis suaedae</name>
    <dbReference type="NCBI Taxonomy" id="3018444"/>
    <lineage>
        <taxon>Bacteria</taxon>
        <taxon>Bacillati</taxon>
        <taxon>Actinomycetota</taxon>
        <taxon>Actinomycetes</taxon>
        <taxon>Streptosporangiales</taxon>
        <taxon>Nocardiopsidaceae</taxon>
        <taxon>Nocardiopsis</taxon>
    </lineage>
</organism>
<evidence type="ECO:0000313" key="2">
    <source>
        <dbReference type="Proteomes" id="UP001165685"/>
    </source>
</evidence>
<dbReference type="EMBL" id="JAQFWP010000090">
    <property type="protein sequence ID" value="MDA2808550.1"/>
    <property type="molecule type" value="Genomic_DNA"/>
</dbReference>
<gene>
    <name evidence="1" type="ORF">O4U47_28840</name>
</gene>
<reference evidence="1" key="1">
    <citation type="submission" date="2023-01" db="EMBL/GenBank/DDBJ databases">
        <title>Draft genome sequence of Nocardiopsis sp. LSu2-4 isolated from halophytes.</title>
        <authorList>
            <person name="Duangmal K."/>
            <person name="Chantavorakit T."/>
        </authorList>
    </citation>
    <scope>NUCLEOTIDE SEQUENCE</scope>
    <source>
        <strain evidence="1">LSu2-4</strain>
    </source>
</reference>